<evidence type="ECO:0000313" key="8">
    <source>
        <dbReference type="EMBL" id="RYO75244.1"/>
    </source>
</evidence>
<dbReference type="GO" id="GO:0000978">
    <property type="term" value="F:RNA polymerase II cis-regulatory region sequence-specific DNA binding"/>
    <property type="evidence" value="ECO:0007669"/>
    <property type="project" value="TreeGrafter"/>
</dbReference>
<dbReference type="OrthoDB" id="5778525at2759"/>
<comment type="subcellular location">
    <subcellularLocation>
        <location evidence="1">Nucleus</location>
    </subcellularLocation>
</comment>
<keyword evidence="4" id="KW-0804">Transcription</keyword>
<keyword evidence="3" id="KW-0238">DNA-binding</keyword>
<feature type="compositionally biased region" description="Basic and acidic residues" evidence="6">
    <location>
        <begin position="309"/>
        <end position="318"/>
    </location>
</feature>
<reference evidence="8 9" key="1">
    <citation type="submission" date="2018-06" db="EMBL/GenBank/DDBJ databases">
        <title>Complete Genomes of Monosporascus.</title>
        <authorList>
            <person name="Robinson A.J."/>
            <person name="Natvig D.O."/>
        </authorList>
    </citation>
    <scope>NUCLEOTIDE SEQUENCE [LARGE SCALE GENOMIC DNA]</scope>
    <source>
        <strain evidence="8 9">CBS 110550</strain>
    </source>
</reference>
<gene>
    <name evidence="8" type="ORF">DL764_010530</name>
</gene>
<sequence>MGSSQPPDGNLPFGIVQIPDSQDFPFFDAPAPDPPQGPPVLSSDDSGRLDDFFQGFDSNHYNFSFGEGLNFSDAWLSDLPPTFMGTATSLGQQHLQLEHMSSPGQGMPATSIPDTFSYGQAMIPPSQQHMVQPYHRPSSQTPLDASAQADVAAVLAALQTGHHSSHPLGNNGMGNRTGPPLHHMHHHMENMRSLPRHQVKTDRKRTPVPRTPPVEHDNLFRNSMFAEPSGSSMQRMGETSALQWGSDSSFARPQGFVPTSRNDTHEALEQERINYLRCLQLSRSAATTQPSSPTGNGESGSGEVQDGDPDGHIEEDHPPAASPPKRRKSRPKEEAEEDGDILSPIPSKSAAKKRKSKADANEPAESSTPTSTTRDASGKRRKSGASGNKATRENLSEAQKRENHIKSEQKRRGAIKEGYQELCQIVPNLSSSGYSKSMMLTMAADWLEDLIRGNEELAKR</sequence>
<evidence type="ECO:0000256" key="2">
    <source>
        <dbReference type="ARBA" id="ARBA00023015"/>
    </source>
</evidence>
<evidence type="ECO:0000256" key="1">
    <source>
        <dbReference type="ARBA" id="ARBA00004123"/>
    </source>
</evidence>
<dbReference type="EMBL" id="QJNU01001566">
    <property type="protein sequence ID" value="RYO75244.1"/>
    <property type="molecule type" value="Genomic_DNA"/>
</dbReference>
<dbReference type="InterPro" id="IPR036638">
    <property type="entry name" value="HLH_DNA-bd_sf"/>
</dbReference>
<dbReference type="PROSITE" id="PS50888">
    <property type="entry name" value="BHLH"/>
    <property type="match status" value="1"/>
</dbReference>
<dbReference type="GO" id="GO:0046983">
    <property type="term" value="F:protein dimerization activity"/>
    <property type="evidence" value="ECO:0007669"/>
    <property type="project" value="InterPro"/>
</dbReference>
<dbReference type="SUPFAM" id="SSF47459">
    <property type="entry name" value="HLH, helix-loop-helix DNA-binding domain"/>
    <property type="match status" value="1"/>
</dbReference>
<feature type="region of interest" description="Disordered" evidence="6">
    <location>
        <begin position="162"/>
        <end position="262"/>
    </location>
</feature>
<organism evidence="8 9">
    <name type="scientific">Monosporascus ibericus</name>
    <dbReference type="NCBI Taxonomy" id="155417"/>
    <lineage>
        <taxon>Eukaryota</taxon>
        <taxon>Fungi</taxon>
        <taxon>Dikarya</taxon>
        <taxon>Ascomycota</taxon>
        <taxon>Pezizomycotina</taxon>
        <taxon>Sordariomycetes</taxon>
        <taxon>Xylariomycetidae</taxon>
        <taxon>Xylariales</taxon>
        <taxon>Xylariales incertae sedis</taxon>
        <taxon>Monosporascus</taxon>
    </lineage>
</organism>
<feature type="compositionally biased region" description="Polar residues" evidence="6">
    <location>
        <begin position="240"/>
        <end position="261"/>
    </location>
</feature>
<dbReference type="STRING" id="155417.A0A4Q4SU40"/>
<feature type="compositionally biased region" description="Polar residues" evidence="6">
    <location>
        <begin position="284"/>
        <end position="296"/>
    </location>
</feature>
<keyword evidence="2" id="KW-0805">Transcription regulation</keyword>
<dbReference type="Gene3D" id="4.10.280.10">
    <property type="entry name" value="Helix-loop-helix DNA-binding domain"/>
    <property type="match status" value="1"/>
</dbReference>
<protein>
    <recommendedName>
        <fullName evidence="7">BHLH domain-containing protein</fullName>
    </recommendedName>
</protein>
<keyword evidence="5" id="KW-0539">Nucleus</keyword>
<evidence type="ECO:0000313" key="9">
    <source>
        <dbReference type="Proteomes" id="UP000293360"/>
    </source>
</evidence>
<evidence type="ECO:0000256" key="3">
    <source>
        <dbReference type="ARBA" id="ARBA00023125"/>
    </source>
</evidence>
<dbReference type="InterPro" id="IPR052207">
    <property type="entry name" value="Max-like/E-box_TFs"/>
</dbReference>
<dbReference type="InterPro" id="IPR011598">
    <property type="entry name" value="bHLH_dom"/>
</dbReference>
<dbReference type="Pfam" id="PF00010">
    <property type="entry name" value="HLH"/>
    <property type="match status" value="1"/>
</dbReference>
<feature type="region of interest" description="Disordered" evidence="6">
    <location>
        <begin position="20"/>
        <end position="45"/>
    </location>
</feature>
<dbReference type="GO" id="GO:0000981">
    <property type="term" value="F:DNA-binding transcription factor activity, RNA polymerase II-specific"/>
    <property type="evidence" value="ECO:0007669"/>
    <property type="project" value="TreeGrafter"/>
</dbReference>
<dbReference type="GO" id="GO:0005634">
    <property type="term" value="C:nucleus"/>
    <property type="evidence" value="ECO:0007669"/>
    <property type="project" value="UniProtKB-SubCell"/>
</dbReference>
<evidence type="ECO:0000259" key="7">
    <source>
        <dbReference type="PROSITE" id="PS50888"/>
    </source>
</evidence>
<evidence type="ECO:0000256" key="6">
    <source>
        <dbReference type="SAM" id="MobiDB-lite"/>
    </source>
</evidence>
<dbReference type="Proteomes" id="UP000293360">
    <property type="component" value="Unassembled WGS sequence"/>
</dbReference>
<name>A0A4Q4SU40_9PEZI</name>
<accession>A0A4Q4SU40</accession>
<evidence type="ECO:0000256" key="5">
    <source>
        <dbReference type="ARBA" id="ARBA00023242"/>
    </source>
</evidence>
<feature type="compositionally biased region" description="Basic and acidic residues" evidence="6">
    <location>
        <begin position="390"/>
        <end position="413"/>
    </location>
</feature>
<dbReference type="SMART" id="SM00353">
    <property type="entry name" value="HLH"/>
    <property type="match status" value="1"/>
</dbReference>
<feature type="region of interest" description="Disordered" evidence="6">
    <location>
        <begin position="284"/>
        <end position="413"/>
    </location>
</feature>
<dbReference type="PANTHER" id="PTHR15741:SF27">
    <property type="entry name" value="TRANSCRIPTION FACTOR AP-4"/>
    <property type="match status" value="1"/>
</dbReference>
<feature type="compositionally biased region" description="Low complexity" evidence="6">
    <location>
        <begin position="20"/>
        <end position="30"/>
    </location>
</feature>
<evidence type="ECO:0000256" key="4">
    <source>
        <dbReference type="ARBA" id="ARBA00023163"/>
    </source>
</evidence>
<comment type="caution">
    <text evidence="8">The sequence shown here is derived from an EMBL/GenBank/DDBJ whole genome shotgun (WGS) entry which is preliminary data.</text>
</comment>
<feature type="domain" description="BHLH" evidence="7">
    <location>
        <begin position="399"/>
        <end position="450"/>
    </location>
</feature>
<dbReference type="AlphaFoldDB" id="A0A4Q4SU40"/>
<dbReference type="PANTHER" id="PTHR15741">
    <property type="entry name" value="BASIC HELIX-LOOP-HELIX ZIP TRANSCRIPTION FACTOR"/>
    <property type="match status" value="1"/>
</dbReference>
<keyword evidence="9" id="KW-1185">Reference proteome</keyword>
<proteinExistence type="predicted"/>
<dbReference type="CDD" id="cd11404">
    <property type="entry name" value="bHLHzip_Mlx_like"/>
    <property type="match status" value="1"/>
</dbReference>